<proteinExistence type="inferred from homology"/>
<dbReference type="Gene3D" id="3.40.50.720">
    <property type="entry name" value="NAD(P)-binding Rossmann-like Domain"/>
    <property type="match status" value="1"/>
</dbReference>
<dbReference type="InterPro" id="IPR020843">
    <property type="entry name" value="ER"/>
</dbReference>
<evidence type="ECO:0000256" key="2">
    <source>
        <dbReference type="ARBA" id="ARBA00008072"/>
    </source>
</evidence>
<dbReference type="Gene3D" id="3.90.180.10">
    <property type="entry name" value="Medium-chain alcohol dehydrogenases, catalytic domain"/>
    <property type="match status" value="1"/>
</dbReference>
<evidence type="ECO:0000313" key="9">
    <source>
        <dbReference type="Proteomes" id="UP000291758"/>
    </source>
</evidence>
<reference evidence="8 9" key="1">
    <citation type="submission" date="2019-01" db="EMBL/GenBank/DDBJ databases">
        <title>Genome sequencing of strain 2JSPR-7.</title>
        <authorList>
            <person name="Heo J."/>
            <person name="Kim S.-J."/>
            <person name="Kim J.-S."/>
            <person name="Hong S.-B."/>
            <person name="Kwon S.-W."/>
        </authorList>
    </citation>
    <scope>NUCLEOTIDE SEQUENCE [LARGE SCALE GENOMIC DNA]</scope>
    <source>
        <strain evidence="8 9">2JSPR-7</strain>
    </source>
</reference>
<evidence type="ECO:0000256" key="5">
    <source>
        <dbReference type="ARBA" id="ARBA00023002"/>
    </source>
</evidence>
<evidence type="ECO:0000256" key="6">
    <source>
        <dbReference type="RuleBase" id="RU361277"/>
    </source>
</evidence>
<dbReference type="InterPro" id="IPR013154">
    <property type="entry name" value="ADH-like_N"/>
</dbReference>
<gene>
    <name evidence="8" type="ORF">ET495_11915</name>
</gene>
<dbReference type="KEGG" id="xyl:ET495_11915"/>
<dbReference type="GO" id="GO:0008270">
    <property type="term" value="F:zinc ion binding"/>
    <property type="evidence" value="ECO:0007669"/>
    <property type="project" value="InterPro"/>
</dbReference>
<dbReference type="SMART" id="SM00829">
    <property type="entry name" value="PKS_ER"/>
    <property type="match status" value="1"/>
</dbReference>
<keyword evidence="4 6" id="KW-0862">Zinc</keyword>
<dbReference type="CDD" id="cd08278">
    <property type="entry name" value="benzyl_alcohol_DH"/>
    <property type="match status" value="1"/>
</dbReference>
<evidence type="ECO:0000256" key="3">
    <source>
        <dbReference type="ARBA" id="ARBA00022723"/>
    </source>
</evidence>
<dbReference type="InterPro" id="IPR002328">
    <property type="entry name" value="ADH_Zn_CS"/>
</dbReference>
<accession>A0A4P6ETV2</accession>
<organism evidence="8 9">
    <name type="scientific">Xylanimonas allomyrinae</name>
    <dbReference type="NCBI Taxonomy" id="2509459"/>
    <lineage>
        <taxon>Bacteria</taxon>
        <taxon>Bacillati</taxon>
        <taxon>Actinomycetota</taxon>
        <taxon>Actinomycetes</taxon>
        <taxon>Micrococcales</taxon>
        <taxon>Promicromonosporaceae</taxon>
        <taxon>Xylanimonas</taxon>
    </lineage>
</organism>
<sequence>MGHPDVVEGETAVRTLAAVATAPKTDLSVTELELDECRPDELRVRMVASGVCHTDAIVRDQWYPTPLPAVLGHEGSGVVEAVGADVTGFSPGDRVVLAPASCGACTQCIAGHPQYCEQFYAYNFGGSRPDGSTQFTDDGVAVSSNFFGQSSFSQYVNVKARNAVTVSDTVPLELLGPLGCGIMTGAGSVLNVLRPGAGDSIAIFGTGAVGMAAMLAAVAAGATTVVMVDIVQSRLDLALQLGATHVVNSTEADPVERIKEITGGGARYALDTTGVPAVFAQMTRSLALLGVGGLVGAAPLGTDAPFDIGTLLTSGITIKMIVEGDSIPREFIPRLISLYEAGKFPFDKLVTTYEFADINRAFADSESGATIKPVLLFPRA</sequence>
<comment type="similarity">
    <text evidence="2 6">Belongs to the zinc-containing alcohol dehydrogenase family.</text>
</comment>
<keyword evidence="3 6" id="KW-0479">Metal-binding</keyword>
<dbReference type="Pfam" id="PF00107">
    <property type="entry name" value="ADH_zinc_N"/>
    <property type="match status" value="1"/>
</dbReference>
<evidence type="ECO:0000256" key="1">
    <source>
        <dbReference type="ARBA" id="ARBA00001947"/>
    </source>
</evidence>
<keyword evidence="9" id="KW-1185">Reference proteome</keyword>
<dbReference type="Proteomes" id="UP000291758">
    <property type="component" value="Chromosome"/>
</dbReference>
<comment type="cofactor">
    <cofactor evidence="1 6">
        <name>Zn(2+)</name>
        <dbReference type="ChEBI" id="CHEBI:29105"/>
    </cofactor>
</comment>
<dbReference type="OrthoDB" id="334894at2"/>
<name>A0A4P6ETV2_9MICO</name>
<dbReference type="EMBL" id="CP035495">
    <property type="protein sequence ID" value="QAY63827.1"/>
    <property type="molecule type" value="Genomic_DNA"/>
</dbReference>
<dbReference type="PROSITE" id="PS00059">
    <property type="entry name" value="ADH_ZINC"/>
    <property type="match status" value="1"/>
</dbReference>
<dbReference type="PANTHER" id="PTHR43350">
    <property type="entry name" value="NAD-DEPENDENT ALCOHOL DEHYDROGENASE"/>
    <property type="match status" value="1"/>
</dbReference>
<evidence type="ECO:0000256" key="4">
    <source>
        <dbReference type="ARBA" id="ARBA00022833"/>
    </source>
</evidence>
<feature type="domain" description="Enoyl reductase (ER)" evidence="7">
    <location>
        <begin position="24"/>
        <end position="375"/>
    </location>
</feature>
<dbReference type="SUPFAM" id="SSF51735">
    <property type="entry name" value="NAD(P)-binding Rossmann-fold domains"/>
    <property type="match status" value="1"/>
</dbReference>
<dbReference type="SUPFAM" id="SSF50129">
    <property type="entry name" value="GroES-like"/>
    <property type="match status" value="1"/>
</dbReference>
<evidence type="ECO:0000313" key="8">
    <source>
        <dbReference type="EMBL" id="QAY63827.1"/>
    </source>
</evidence>
<dbReference type="AlphaFoldDB" id="A0A4P6ETV2"/>
<dbReference type="PANTHER" id="PTHR43350:SF21">
    <property type="entry name" value="S-NITROSOMYCOTHIOL REDUCTASE MSCR"/>
    <property type="match status" value="1"/>
</dbReference>
<dbReference type="Pfam" id="PF08240">
    <property type="entry name" value="ADH_N"/>
    <property type="match status" value="1"/>
</dbReference>
<dbReference type="GO" id="GO:0016491">
    <property type="term" value="F:oxidoreductase activity"/>
    <property type="evidence" value="ECO:0007669"/>
    <property type="project" value="UniProtKB-KW"/>
</dbReference>
<dbReference type="InterPro" id="IPR013149">
    <property type="entry name" value="ADH-like_C"/>
</dbReference>
<protein>
    <submittedName>
        <fullName evidence="8">NAD(P)-dependent alcohol dehydrogenase</fullName>
    </submittedName>
</protein>
<dbReference type="InterPro" id="IPR011032">
    <property type="entry name" value="GroES-like_sf"/>
</dbReference>
<dbReference type="InterPro" id="IPR036291">
    <property type="entry name" value="NAD(P)-bd_dom_sf"/>
</dbReference>
<evidence type="ECO:0000259" key="7">
    <source>
        <dbReference type="SMART" id="SM00829"/>
    </source>
</evidence>
<keyword evidence="5" id="KW-0560">Oxidoreductase</keyword>